<dbReference type="InterPro" id="IPR045829">
    <property type="entry name" value="PKD_6"/>
</dbReference>
<organism evidence="5 6">
    <name type="scientific">Flavobacterium ardleyense</name>
    <dbReference type="NCBI Taxonomy" id="2038737"/>
    <lineage>
        <taxon>Bacteria</taxon>
        <taxon>Pseudomonadati</taxon>
        <taxon>Bacteroidota</taxon>
        <taxon>Flavobacteriia</taxon>
        <taxon>Flavobacteriales</taxon>
        <taxon>Flavobacteriaceae</taxon>
        <taxon>Flavobacterium</taxon>
    </lineage>
</organism>
<dbReference type="Pfam" id="PF19408">
    <property type="entry name" value="PKD_6"/>
    <property type="match status" value="1"/>
</dbReference>
<dbReference type="EMBL" id="JBHUOL010000006">
    <property type="protein sequence ID" value="MFD2907645.1"/>
    <property type="molecule type" value="Genomic_DNA"/>
</dbReference>
<keyword evidence="6" id="KW-1185">Reference proteome</keyword>
<dbReference type="Pfam" id="PF18962">
    <property type="entry name" value="Por_Secre_tail"/>
    <property type="match status" value="1"/>
</dbReference>
<keyword evidence="1 2" id="KW-0732">Signal</keyword>
<evidence type="ECO:0000259" key="4">
    <source>
        <dbReference type="Pfam" id="PF19408"/>
    </source>
</evidence>
<evidence type="ECO:0000256" key="2">
    <source>
        <dbReference type="SAM" id="SignalP"/>
    </source>
</evidence>
<dbReference type="SUPFAM" id="SSF53474">
    <property type="entry name" value="alpha/beta-Hydrolases"/>
    <property type="match status" value="1"/>
</dbReference>
<dbReference type="RefSeq" id="WP_379804095.1">
    <property type="nucleotide sequence ID" value="NZ_JBHUOL010000006.1"/>
</dbReference>
<evidence type="ECO:0000256" key="1">
    <source>
        <dbReference type="ARBA" id="ARBA00022729"/>
    </source>
</evidence>
<feature type="domain" description="Secretion system C-terminal sorting" evidence="3">
    <location>
        <begin position="1024"/>
        <end position="1096"/>
    </location>
</feature>
<feature type="signal peptide" evidence="2">
    <location>
        <begin position="1"/>
        <end position="19"/>
    </location>
</feature>
<evidence type="ECO:0000313" key="6">
    <source>
        <dbReference type="Proteomes" id="UP001597549"/>
    </source>
</evidence>
<evidence type="ECO:0000259" key="3">
    <source>
        <dbReference type="Pfam" id="PF18962"/>
    </source>
</evidence>
<accession>A0ABW5Z504</accession>
<feature type="chain" id="PRO_5046676696" evidence="2">
    <location>
        <begin position="20"/>
        <end position="1102"/>
    </location>
</feature>
<name>A0ABW5Z504_9FLAO</name>
<sequence>MKKLLPFCIAFFCVASLLAQKEINTEFANKMNFAFQPLEKNRVPFGLLKDQAFEFTELAAYNGVVNDSNYVMPATIKQIYNTLLSARIHDNASQFIQPEIYEQLWQANRSQGVITLSGLFYNYSQFYPNAITAGKLQVINNQFKDKYNKNIWQNPYETKQVFAIAPSVRKYKGYNLAIKLPTNLWLTNSTQSVQNVQIDANDGLGYRTIYFDQNLSVTYTTSGLKSWKYKITLNNGQILYSHSKIIIEEGLITRPHIDSKGSSQFRTEPSINNILSTSALGRRNITATKSYNGSFGSAKLVIDYASSDGKIRRPLIVAEGFDQGVLTNPEQEFGITDYSDFINIVNASNSSELQSLLTNNNSQLYDIIWVDWNNGVDFIQKNAFVLEEVIKWVNEEKAANGSTQSNVVLGASMGGLIARFALKDMEDANIATETSLYISHDAPHQGANFPIGYQYMSRHALHQYVKSPLLLFGGEVIMPLFTDGVTPLDFLLLQNTPAARQMLINYVGFNYGINNEFHTDWQNELRLKGYPSMRKIAISNANHCAITQNAVAGANLLSIDGRYSSGWLTDIVLTAFPFVNNTVFQSIAALTNEPGFLFGILPGGNKIKLDFKVNSLPSSGTNQIYKGKITYTKKLLWLININVTITDKSFNSQPNALPYDYYPGGAIETGIRNSATGSGSSFWQQAFIKYKMNISTEPSFCFIPATSALDIGLGNVTLNNDDYLKVYNVNSDLIEPKVSPFNNFTTSYQNLFILNTDDNFQSTNEHHIYLNSRNANWLAKEIDNIPNNNDSFDCSFMCSSSEIAGDDSICTSATYSVPSGAAIYNWTITQGASLVSLSGNGTSTITLTPLTNISGKVTISLTMGDNWAKCGNITLTKTIWIGKPLISFEVTPIGINYLNIDIVGAGGTNINNQGITSTTWEKISGSGGCSSSLSGVNSNNIFHARADGNCNSWNINIKVTATNSCGTTTIYESFTPPAPDPCNNNYRFTQKTIISENVVYKVIIDPCGENNKMNRINKSDNYTIYPNPSKDIVHIEVRDFENVPQNNSAVTGLLYDMMGFVKAKVNIIDNKAIFSVAQLPKGIYVLKISVNDQIESHQIAVE</sequence>
<feature type="domain" description="PKD-like" evidence="4">
    <location>
        <begin position="801"/>
        <end position="861"/>
    </location>
</feature>
<reference evidence="6" key="1">
    <citation type="journal article" date="2019" name="Int. J. Syst. Evol. Microbiol.">
        <title>The Global Catalogue of Microorganisms (GCM) 10K type strain sequencing project: providing services to taxonomists for standard genome sequencing and annotation.</title>
        <authorList>
            <consortium name="The Broad Institute Genomics Platform"/>
            <consortium name="The Broad Institute Genome Sequencing Center for Infectious Disease"/>
            <person name="Wu L."/>
            <person name="Ma J."/>
        </authorList>
    </citation>
    <scope>NUCLEOTIDE SEQUENCE [LARGE SCALE GENOMIC DNA]</scope>
    <source>
        <strain evidence="6">KCTC 52644</strain>
    </source>
</reference>
<comment type="caution">
    <text evidence="5">The sequence shown here is derived from an EMBL/GenBank/DDBJ whole genome shotgun (WGS) entry which is preliminary data.</text>
</comment>
<dbReference type="NCBIfam" id="TIGR04183">
    <property type="entry name" value="Por_Secre_tail"/>
    <property type="match status" value="1"/>
</dbReference>
<dbReference type="InterPro" id="IPR029058">
    <property type="entry name" value="AB_hydrolase_fold"/>
</dbReference>
<dbReference type="Proteomes" id="UP001597549">
    <property type="component" value="Unassembled WGS sequence"/>
</dbReference>
<dbReference type="InterPro" id="IPR026444">
    <property type="entry name" value="Secre_tail"/>
</dbReference>
<proteinExistence type="predicted"/>
<gene>
    <name evidence="5" type="ORF">ACFSX9_02750</name>
</gene>
<protein>
    <submittedName>
        <fullName evidence="5">T9SS type A sorting domain-containing protein</fullName>
    </submittedName>
</protein>
<dbReference type="Gene3D" id="3.40.50.1820">
    <property type="entry name" value="alpha/beta hydrolase"/>
    <property type="match status" value="1"/>
</dbReference>
<evidence type="ECO:0000313" key="5">
    <source>
        <dbReference type="EMBL" id="MFD2907645.1"/>
    </source>
</evidence>